<proteinExistence type="predicted"/>
<keyword evidence="2" id="KW-1185">Reference proteome</keyword>
<gene>
    <name evidence="1" type="ORF">QBA35_28830</name>
</gene>
<accession>A0ABU8AU98</accession>
<dbReference type="EMBL" id="JARULZ010000002">
    <property type="protein sequence ID" value="MEH0637283.1"/>
    <property type="molecule type" value="Genomic_DNA"/>
</dbReference>
<sequence length="162" mass="17112">MIQLLMSPRAARNIRGILGTVADAVRSVVAPSALVADQAATVEPVEAPDPADTYTADEMPELVVVERAALGYDLAADNARRADRAKRAARKILDRLPSGTYGAWVVERVASNRQTADLDKIRAIFKANGLGPVPMKTNAPSLRVTRAELGAPADDTAVLAAV</sequence>
<name>A0ABU8AU98_9ACTN</name>
<evidence type="ECO:0000313" key="2">
    <source>
        <dbReference type="Proteomes" id="UP001310290"/>
    </source>
</evidence>
<evidence type="ECO:0000313" key="1">
    <source>
        <dbReference type="EMBL" id="MEH0637283.1"/>
    </source>
</evidence>
<dbReference type="RefSeq" id="WP_334660264.1">
    <property type="nucleotide sequence ID" value="NZ_JARULZ010000002.1"/>
</dbReference>
<protein>
    <submittedName>
        <fullName evidence="1">Uncharacterized protein</fullName>
    </submittedName>
</protein>
<comment type="caution">
    <text evidence="1">The sequence shown here is derived from an EMBL/GenBank/DDBJ whole genome shotgun (WGS) entry which is preliminary data.</text>
</comment>
<reference evidence="1" key="1">
    <citation type="submission" date="2023-04" db="EMBL/GenBank/DDBJ databases">
        <title>Genomic diversity of scab-causing Streptomyces spp. in the province of Quebec, Canada.</title>
        <authorList>
            <person name="Biessy A."/>
            <person name="Cadieux M."/>
            <person name="Ciotola M."/>
            <person name="Filion M."/>
        </authorList>
    </citation>
    <scope>NUCLEOTIDE SEQUENCE</scope>
    <source>
        <strain evidence="1">B21-115</strain>
    </source>
</reference>
<organism evidence="1 2">
    <name type="scientific">Streptomyces bottropensis</name>
    <dbReference type="NCBI Taxonomy" id="42235"/>
    <lineage>
        <taxon>Bacteria</taxon>
        <taxon>Bacillati</taxon>
        <taxon>Actinomycetota</taxon>
        <taxon>Actinomycetes</taxon>
        <taxon>Kitasatosporales</taxon>
        <taxon>Streptomycetaceae</taxon>
        <taxon>Streptomyces</taxon>
    </lineage>
</organism>
<dbReference type="Proteomes" id="UP001310290">
    <property type="component" value="Unassembled WGS sequence"/>
</dbReference>